<protein>
    <submittedName>
        <fullName evidence="2">F-box domain protein</fullName>
    </submittedName>
</protein>
<feature type="compositionally biased region" description="Polar residues" evidence="1">
    <location>
        <begin position="426"/>
        <end position="435"/>
    </location>
</feature>
<feature type="compositionally biased region" description="Polar residues" evidence="1">
    <location>
        <begin position="1"/>
        <end position="16"/>
    </location>
</feature>
<evidence type="ECO:0000313" key="2">
    <source>
        <dbReference type="EMBL" id="KAF4126955.1"/>
    </source>
</evidence>
<dbReference type="EMBL" id="JAANYQ010000001">
    <property type="protein sequence ID" value="KAF4126955.1"/>
    <property type="molecule type" value="Genomic_DNA"/>
</dbReference>
<accession>A0A9P4Z3C9</accession>
<dbReference type="OrthoDB" id="1689567at2759"/>
<feature type="compositionally biased region" description="Low complexity" evidence="1">
    <location>
        <begin position="757"/>
        <end position="767"/>
    </location>
</feature>
<dbReference type="AlphaFoldDB" id="A0A9P4Z3C9"/>
<dbReference type="RefSeq" id="XP_035325607.1">
    <property type="nucleotide sequence ID" value="XM_035462677.1"/>
</dbReference>
<comment type="caution">
    <text evidence="2">The sequence shown here is derived from an EMBL/GenBank/DDBJ whole genome shotgun (WGS) entry which is preliminary data.</text>
</comment>
<dbReference type="SUPFAM" id="SSF81383">
    <property type="entry name" value="F-box domain"/>
    <property type="match status" value="1"/>
</dbReference>
<reference evidence="2" key="1">
    <citation type="submission" date="2020-03" db="EMBL/GenBank/DDBJ databases">
        <title>Site-based positive gene gene selection in Geosmithia morbida across the United States reveals a broad range of putative effectors and factors for local host and environmental adapation.</title>
        <authorList>
            <person name="Onufrak A."/>
            <person name="Murdoch R.W."/>
            <person name="Gazis R."/>
            <person name="Huff M."/>
            <person name="Staton M."/>
            <person name="Klingeman W."/>
            <person name="Hadziabdic D."/>
        </authorList>
    </citation>
    <scope>NUCLEOTIDE SEQUENCE</scope>
    <source>
        <strain evidence="2">1262</strain>
    </source>
</reference>
<feature type="region of interest" description="Disordered" evidence="1">
    <location>
        <begin position="407"/>
        <end position="435"/>
    </location>
</feature>
<feature type="region of interest" description="Disordered" evidence="1">
    <location>
        <begin position="725"/>
        <end position="790"/>
    </location>
</feature>
<feature type="region of interest" description="Disordered" evidence="1">
    <location>
        <begin position="1"/>
        <end position="21"/>
    </location>
</feature>
<feature type="region of interest" description="Disordered" evidence="1">
    <location>
        <begin position="540"/>
        <end position="593"/>
    </location>
</feature>
<dbReference type="GeneID" id="55966922"/>
<organism evidence="2 3">
    <name type="scientific">Geosmithia morbida</name>
    <dbReference type="NCBI Taxonomy" id="1094350"/>
    <lineage>
        <taxon>Eukaryota</taxon>
        <taxon>Fungi</taxon>
        <taxon>Dikarya</taxon>
        <taxon>Ascomycota</taxon>
        <taxon>Pezizomycotina</taxon>
        <taxon>Sordariomycetes</taxon>
        <taxon>Hypocreomycetidae</taxon>
        <taxon>Hypocreales</taxon>
        <taxon>Bionectriaceae</taxon>
        <taxon>Geosmithia</taxon>
    </lineage>
</organism>
<dbReference type="InterPro" id="IPR036047">
    <property type="entry name" value="F-box-like_dom_sf"/>
</dbReference>
<sequence>MQTFTPRAWDGSSQSDLPKVGPQGMLTSIVLTDKGDNADDSHLNQGLTALPVELIHHIYFFLSPADFDSARKTCHALLSTAVNGHVLRRMLKRGGWWRSVSGMLSRPDEATGQQYDENDLAVMSRWLSRECALCSTAAGAFSEVGLTDFGQLAPALRHGMPHDCAAFTVSLYGRFVLAALGEAVYVYELDHVCARDHRRRTALPRRREGLPLGMLRPVTLIICDRQVISCSMDTSKGRNSVAILMQGRLGFVCDVSPRRLGIPVSDSCASTWPVLAASEAGQHTEAEASRTCICRVEPATRAPAAETSAASVYRSICFPDDPPRSVALHPQRHCVAFGCSGGVELYWTDADIDMPKRLRLIGSAMALESPAESFGNIVNGLNPTIFGSRTVSTVPLAGLSSAEMAGAGQTAQTTAPTRNSADRAGQPQSQLPSMTSRNAYHYRAVPLSDGHHILFTDPWSGNLCLGTDAPAGSLTRLVRKVWFSPPAAAASSAPILYAAGADLSHGVRVVATFPVRKGGHDSCCRRFGIGLHAPLAASGVDGVRAPQNQSGTARNRDSSVRNRGGTIPRHDDGGRNQTPVHGARDPSDVGRNQAADVSGDQIIVFYTIPPDTFHDINTRGSPASQDRLGTWRATEDAEELPDWAPWMARGTLGGMGEPLGHQQRDYHSNSDLPISIAGQPVAVCSSLVEVSLKAWPVVAIWAFSAEGWSRTWSLATASQMERTVSAVQRDGSLRRAGPDDDDQLDGEDDDDDDDKTANSASAPAVVDDAADKSGPTPAPFDGPSCTQIAGPSCHQQVLPAAGGPASQISRGGIRRAAGLDVADGRADGIVRIDVELR</sequence>
<feature type="compositionally biased region" description="Low complexity" evidence="1">
    <location>
        <begin position="407"/>
        <end position="417"/>
    </location>
</feature>
<evidence type="ECO:0000313" key="3">
    <source>
        <dbReference type="Proteomes" id="UP000749293"/>
    </source>
</evidence>
<proteinExistence type="predicted"/>
<keyword evidence="3" id="KW-1185">Reference proteome</keyword>
<evidence type="ECO:0000256" key="1">
    <source>
        <dbReference type="SAM" id="MobiDB-lite"/>
    </source>
</evidence>
<name>A0A9P4Z3C9_9HYPO</name>
<gene>
    <name evidence="2" type="ORF">GMORB2_0692</name>
</gene>
<dbReference type="Proteomes" id="UP000749293">
    <property type="component" value="Unassembled WGS sequence"/>
</dbReference>
<feature type="compositionally biased region" description="Acidic residues" evidence="1">
    <location>
        <begin position="739"/>
        <end position="754"/>
    </location>
</feature>